<dbReference type="Gene3D" id="3.60.20.10">
    <property type="entry name" value="Glutamine Phosphoribosylpyrophosphate, subunit 1, domain 1"/>
    <property type="match status" value="1"/>
</dbReference>
<dbReference type="GO" id="GO:0017000">
    <property type="term" value="P:antibiotic biosynthetic process"/>
    <property type="evidence" value="ECO:0007669"/>
    <property type="project" value="InterPro"/>
</dbReference>
<dbReference type="EMBL" id="JAQMFO010000092">
    <property type="protein sequence ID" value="MDB6375163.1"/>
    <property type="molecule type" value="Genomic_DNA"/>
</dbReference>
<dbReference type="InterPro" id="IPR043146">
    <property type="entry name" value="Penicillin_amidase_N_B-knob"/>
</dbReference>
<keyword evidence="3" id="KW-0378">Hydrolase</keyword>
<keyword evidence="4" id="KW-0865">Zymogen</keyword>
<dbReference type="InterPro" id="IPR029055">
    <property type="entry name" value="Ntn_hydrolases_N"/>
</dbReference>
<dbReference type="Pfam" id="PF01804">
    <property type="entry name" value="Penicil_amidase"/>
    <property type="match status" value="1"/>
</dbReference>
<dbReference type="SUPFAM" id="SSF56235">
    <property type="entry name" value="N-terminal nucleophile aminohydrolases (Ntn hydrolases)"/>
    <property type="match status" value="1"/>
</dbReference>
<gene>
    <name evidence="5" type="ORF">PH362_25620</name>
</gene>
<dbReference type="AlphaFoldDB" id="A0AAW6BNY6"/>
<evidence type="ECO:0000313" key="6">
    <source>
        <dbReference type="Proteomes" id="UP001212996"/>
    </source>
</evidence>
<evidence type="ECO:0000256" key="1">
    <source>
        <dbReference type="ARBA" id="ARBA00006586"/>
    </source>
</evidence>
<dbReference type="PANTHER" id="PTHR34218">
    <property type="entry name" value="PEPTIDASE S45 PENICILLIN AMIDASE"/>
    <property type="match status" value="1"/>
</dbReference>
<evidence type="ECO:0000256" key="3">
    <source>
        <dbReference type="ARBA" id="ARBA00022801"/>
    </source>
</evidence>
<dbReference type="RefSeq" id="WP_271859576.1">
    <property type="nucleotide sequence ID" value="NZ_JAQMFN010000036.1"/>
</dbReference>
<evidence type="ECO:0000256" key="4">
    <source>
        <dbReference type="ARBA" id="ARBA00023145"/>
    </source>
</evidence>
<protein>
    <submittedName>
        <fullName evidence="5">Penicillin acylase family protein</fullName>
    </submittedName>
</protein>
<evidence type="ECO:0000313" key="5">
    <source>
        <dbReference type="EMBL" id="MDB6375163.1"/>
    </source>
</evidence>
<sequence length="821" mass="91305">MILKLACGIRVIPLLMLFIGLTAYAENNALRADKSSYQVNIRRTSMGMPHIQANDWGSLGYGYGYAQAQDNLCTMADSFLTYRGERSEYFGGEALPVYFSTAGNWSNLDSDFYHRHIVSDDVIESMKQAQPKRMRLLVEGFASGYNRYVREFKAAGSSDKKNTACSSAPWVKSISAQDIYRRMYSVDLAEELSISLLPSIANAVPPALGIDAVRTIPLVRGAVAGFPRIRNLVNGGIGSNAYGFGSVATGTDSPLLFGNPHWYLEGPDRFYLAQLTIPGVLNVSGAAFLGSPVVQIGFNDNVAWSHTVSTAERTGFFELRLVQGDPFSYLHDGKVVRMQSHTITVQVKHSSGALVPITRTLYKSEYGPIVSDPMLTWSENTAFALRNINRDNFRPWRNWLRWSEAKSLDEFITIQREEAAMPWVNTVAVGRGSSQAWYADMGAVPNISPTQVEQCTTAMGKALIKAGHLPPNTPFLDGSRSTCNWQNDPDSVQLGAVGPSRMPSLLRKDYVANMNNSYWLSNPQAPLTGYPAIFGPSGEEELNLRTRMGHVMVQERFSGNDGYPGRNVNSEVIRQMALNSRVFSAERFKTQALDQVCVIPLVNVQRDVLKGELFVSGRKVNLTEACAVLRAWNNTGNSGARGAHVWDGFWTRLLIERDTQELFAVPFDSADPLNTPRDLRTNATETLRQALGATVLDLQHRGLSLNAKRGDYLYLTRGDRKMPLYGGCDEMGYFTISCNVNNSYEMDRGDVTSNSYLQVVSFPRDGVEAYVLLVSSLTDDPTSPYYSDYTHSYSTKQWQRVPFTESQIRADPNYQSRTIQE</sequence>
<comment type="caution">
    <text evidence="5">The sequence shown here is derived from an EMBL/GenBank/DDBJ whole genome shotgun (WGS) entry which is preliminary data.</text>
</comment>
<dbReference type="Gene3D" id="2.30.120.10">
    <property type="match status" value="1"/>
</dbReference>
<dbReference type="PANTHER" id="PTHR34218:SF3">
    <property type="entry name" value="ACYL-HOMOSERINE LACTONE ACYLASE PVDQ"/>
    <property type="match status" value="1"/>
</dbReference>
<dbReference type="InterPro" id="IPR002692">
    <property type="entry name" value="S45"/>
</dbReference>
<name>A0AAW6BNY6_9GAMM</name>
<organism evidence="5 6">
    <name type="scientific">Photorhabdus bodei</name>
    <dbReference type="NCBI Taxonomy" id="2029681"/>
    <lineage>
        <taxon>Bacteria</taxon>
        <taxon>Pseudomonadati</taxon>
        <taxon>Pseudomonadota</taxon>
        <taxon>Gammaproteobacteria</taxon>
        <taxon>Enterobacterales</taxon>
        <taxon>Morganellaceae</taxon>
        <taxon>Photorhabdus</taxon>
    </lineage>
</organism>
<dbReference type="GO" id="GO:0016811">
    <property type="term" value="F:hydrolase activity, acting on carbon-nitrogen (but not peptide) bonds, in linear amides"/>
    <property type="evidence" value="ECO:0007669"/>
    <property type="project" value="InterPro"/>
</dbReference>
<accession>A0AAW6BNY6</accession>
<keyword evidence="2" id="KW-0732">Signal</keyword>
<dbReference type="Gene3D" id="1.10.1400.10">
    <property type="match status" value="1"/>
</dbReference>
<reference evidence="5" key="1">
    <citation type="submission" date="2023-01" db="EMBL/GenBank/DDBJ databases">
        <title>Genome sequencing of Photorhabdus bodei 09-20.</title>
        <authorList>
            <person name="Kalindamar S."/>
            <person name="Kumru S."/>
        </authorList>
    </citation>
    <scope>NUCLEOTIDE SEQUENCE</scope>
    <source>
        <strain evidence="5">09-20</strain>
    </source>
</reference>
<comment type="similarity">
    <text evidence="1">Belongs to the peptidase S45 family.</text>
</comment>
<dbReference type="InterPro" id="IPR023343">
    <property type="entry name" value="Penicillin_amidase_dom1"/>
</dbReference>
<dbReference type="Gene3D" id="1.10.439.10">
    <property type="entry name" value="Penicillin Amidohydrolase, domain 1"/>
    <property type="match status" value="1"/>
</dbReference>
<dbReference type="InterPro" id="IPR043147">
    <property type="entry name" value="Penicillin_amidase_A-knob"/>
</dbReference>
<evidence type="ECO:0000256" key="2">
    <source>
        <dbReference type="ARBA" id="ARBA00022729"/>
    </source>
</evidence>
<proteinExistence type="inferred from homology"/>
<dbReference type="Proteomes" id="UP001212996">
    <property type="component" value="Unassembled WGS sequence"/>
</dbReference>